<feature type="chain" id="PRO_5039066590" description="ATP-binding protein" evidence="1">
    <location>
        <begin position="26"/>
        <end position="127"/>
    </location>
</feature>
<dbReference type="AlphaFoldDB" id="A0A0D0N3F8"/>
<dbReference type="Proteomes" id="UP000032066">
    <property type="component" value="Unassembled WGS sequence"/>
</dbReference>
<proteinExistence type="predicted"/>
<evidence type="ECO:0008006" key="4">
    <source>
        <dbReference type="Google" id="ProtNLM"/>
    </source>
</evidence>
<reference evidence="2 3" key="1">
    <citation type="submission" date="2015-02" db="EMBL/GenBank/DDBJ databases">
        <title>Draft genome sequence of Kitasatospora griseola MF730-N6, a bafilomycin, terpentecin and satosporin producer.</title>
        <authorList>
            <person name="Arens J.C."/>
            <person name="Haltli B."/>
            <person name="Kerr R.G."/>
        </authorList>
    </citation>
    <scope>NUCLEOTIDE SEQUENCE [LARGE SCALE GENOMIC DNA]</scope>
    <source>
        <strain evidence="2 3">MF730-N6</strain>
    </source>
</reference>
<feature type="signal peptide" evidence="1">
    <location>
        <begin position="1"/>
        <end position="25"/>
    </location>
</feature>
<keyword evidence="1" id="KW-0732">Signal</keyword>
<organism evidence="2 3">
    <name type="scientific">Kitasatospora griseola</name>
    <name type="common">Streptomyces griseolosporeus</name>
    <dbReference type="NCBI Taxonomy" id="2064"/>
    <lineage>
        <taxon>Bacteria</taxon>
        <taxon>Bacillati</taxon>
        <taxon>Actinomycetota</taxon>
        <taxon>Actinomycetes</taxon>
        <taxon>Kitasatosporales</taxon>
        <taxon>Streptomycetaceae</taxon>
        <taxon>Kitasatospora</taxon>
    </lineage>
</organism>
<dbReference type="EMBL" id="JXZB01000004">
    <property type="protein sequence ID" value="KIQ62610.1"/>
    <property type="molecule type" value="Genomic_DNA"/>
</dbReference>
<name>A0A0D0N3F8_KITGR</name>
<dbReference type="OrthoDB" id="3872455at2"/>
<comment type="caution">
    <text evidence="2">The sequence shown here is derived from an EMBL/GenBank/DDBJ whole genome shotgun (WGS) entry which is preliminary data.</text>
</comment>
<sequence length="127" mass="12264">MSRTTTGALAALGTALLLGGATAQAAHAETEQLGGLPLPTTHLQPTDAKQALGGTTAGLGYAVAPVKDLRLDPWANSSADLLNNGVAVVPDNGLGPVGTGTLTGPLSAGGGAKNLPLAGPLLTALPI</sequence>
<dbReference type="RefSeq" id="WP_043914741.1">
    <property type="nucleotide sequence ID" value="NZ_BMRI01000005.1"/>
</dbReference>
<gene>
    <name evidence="2" type="ORF">TR51_26850</name>
</gene>
<keyword evidence="3" id="KW-1185">Reference proteome</keyword>
<evidence type="ECO:0000313" key="3">
    <source>
        <dbReference type="Proteomes" id="UP000032066"/>
    </source>
</evidence>
<protein>
    <recommendedName>
        <fullName evidence="4">ATP-binding protein</fullName>
    </recommendedName>
</protein>
<accession>A0A0D0N3F8</accession>
<evidence type="ECO:0000256" key="1">
    <source>
        <dbReference type="SAM" id="SignalP"/>
    </source>
</evidence>
<dbReference type="PATRIC" id="fig|2064.6.peg.5702"/>
<evidence type="ECO:0000313" key="2">
    <source>
        <dbReference type="EMBL" id="KIQ62610.1"/>
    </source>
</evidence>